<keyword evidence="1" id="KW-0732">Signal</keyword>
<gene>
    <name evidence="3" type="ORF">E9229_000610</name>
</gene>
<proteinExistence type="predicted"/>
<feature type="signal peptide" evidence="1">
    <location>
        <begin position="1"/>
        <end position="28"/>
    </location>
</feature>
<dbReference type="Proteomes" id="UP000523000">
    <property type="component" value="Unassembled WGS sequence"/>
</dbReference>
<reference evidence="3 4" key="1">
    <citation type="submission" date="2020-08" db="EMBL/GenBank/DDBJ databases">
        <title>Sequencing the genomes of 1000 actinobacteria strains.</title>
        <authorList>
            <person name="Klenk H.-P."/>
        </authorList>
    </citation>
    <scope>NUCLEOTIDE SEQUENCE [LARGE SCALE GENOMIC DNA]</scope>
    <source>
        <strain evidence="3 4">DSM 22826</strain>
    </source>
</reference>
<evidence type="ECO:0000259" key="2">
    <source>
        <dbReference type="Pfam" id="PF24837"/>
    </source>
</evidence>
<dbReference type="RefSeq" id="WP_183511843.1">
    <property type="nucleotide sequence ID" value="NZ_BAABGK010000025.1"/>
</dbReference>
<evidence type="ECO:0000313" key="4">
    <source>
        <dbReference type="Proteomes" id="UP000523000"/>
    </source>
</evidence>
<name>A0A839QE39_9MICC</name>
<dbReference type="EMBL" id="JACHVS010000001">
    <property type="protein sequence ID" value="MBB2994419.1"/>
    <property type="molecule type" value="Genomic_DNA"/>
</dbReference>
<comment type="caution">
    <text evidence="3">The sequence shown here is derived from an EMBL/GenBank/DDBJ whole genome shotgun (WGS) entry which is preliminary data.</text>
</comment>
<feature type="chain" id="PRO_5032892182" description="AMIN-like domain-containing protein" evidence="1">
    <location>
        <begin position="29"/>
        <end position="191"/>
    </location>
</feature>
<evidence type="ECO:0000313" key="3">
    <source>
        <dbReference type="EMBL" id="MBB2994419.1"/>
    </source>
</evidence>
<accession>A0A839QE39</accession>
<keyword evidence="4" id="KW-1185">Reference proteome</keyword>
<organism evidence="3 4">
    <name type="scientific">Paeniglutamicibacter cryotolerans</name>
    <dbReference type="NCBI Taxonomy" id="670079"/>
    <lineage>
        <taxon>Bacteria</taxon>
        <taxon>Bacillati</taxon>
        <taxon>Actinomycetota</taxon>
        <taxon>Actinomycetes</taxon>
        <taxon>Micrococcales</taxon>
        <taxon>Micrococcaceae</taxon>
        <taxon>Paeniglutamicibacter</taxon>
    </lineage>
</organism>
<protein>
    <recommendedName>
        <fullName evidence="2">AMIN-like domain-containing protein</fullName>
    </recommendedName>
</protein>
<evidence type="ECO:0000256" key="1">
    <source>
        <dbReference type="SAM" id="SignalP"/>
    </source>
</evidence>
<sequence>MNKALRAGIMSALLVAGLGIAPAVPAVSAPVPSAPASAPYCGITWGSGADHVTGTSSARISNVRAGEHTCYDRLVIDLKGKIKGYDVRYVKAVYTEGQGRKVPLAGTADLRIIVNAVAYDSAGHRTYNPKNNAKAVNVTGMRTFKQVAFLGSFEGQSSFGLGVRARLPFRSFVLAGPGAGSRLVIDVAHRW</sequence>
<dbReference type="Pfam" id="PF24837">
    <property type="entry name" value="AMIN-like"/>
    <property type="match status" value="1"/>
</dbReference>
<dbReference type="InterPro" id="IPR056303">
    <property type="entry name" value="AMIN-like"/>
</dbReference>
<feature type="domain" description="AMIN-like" evidence="2">
    <location>
        <begin position="60"/>
        <end position="189"/>
    </location>
</feature>
<dbReference type="AlphaFoldDB" id="A0A839QE39"/>